<protein>
    <recommendedName>
        <fullName evidence="1">AB hydrolase-1 domain-containing protein</fullName>
    </recommendedName>
</protein>
<feature type="domain" description="AB hydrolase-1" evidence="1">
    <location>
        <begin position="24"/>
        <end position="249"/>
    </location>
</feature>
<dbReference type="PANTHER" id="PTHR43433:SF1">
    <property type="entry name" value="BLL5160 PROTEIN"/>
    <property type="match status" value="1"/>
</dbReference>
<dbReference type="NCBIfam" id="TIGR02427">
    <property type="entry name" value="protocat_pcaD"/>
    <property type="match status" value="1"/>
</dbReference>
<dbReference type="PRINTS" id="PR00111">
    <property type="entry name" value="ABHYDROLASE"/>
</dbReference>
<evidence type="ECO:0000259" key="1">
    <source>
        <dbReference type="Pfam" id="PF12697"/>
    </source>
</evidence>
<name>A0A0L1JK88_9RHOB</name>
<dbReference type="InterPro" id="IPR050471">
    <property type="entry name" value="AB_hydrolase"/>
</dbReference>
<dbReference type="STRING" id="1317121.ATO11_18750"/>
<dbReference type="Gene3D" id="3.40.50.1820">
    <property type="entry name" value="alpha/beta hydrolase"/>
    <property type="match status" value="1"/>
</dbReference>
<dbReference type="PANTHER" id="PTHR43433">
    <property type="entry name" value="HYDROLASE, ALPHA/BETA FOLD FAMILY PROTEIN"/>
    <property type="match status" value="1"/>
</dbReference>
<dbReference type="InterPro" id="IPR000073">
    <property type="entry name" value="AB_hydrolase_1"/>
</dbReference>
<dbReference type="GO" id="GO:0047570">
    <property type="term" value="F:3-oxoadipate enol-lactonase activity"/>
    <property type="evidence" value="ECO:0007669"/>
    <property type="project" value="InterPro"/>
</dbReference>
<sequence>MPTFFDHAGCVLHYAFTPGEGRPVVFANSLGTDFRIWDDVVAALPGRPILRVDKRGHGLSGAGETTIPVLAEDMAALMDHFGLSDALVCGVSVGGLIAQQLGHARPDLAAKLVLMDTGMKIGTDEIWNERIAIAEDGGTEAMADAVMERWFSPAFHADRATDLAGYHAMLCSISDAGYAAVSRAIRDCDLRQQSPGLKQPTTVLVGSIDQATPPALNRELADAIPGARYVEADGAGHLPCIETPEVVVAEIEALL</sequence>
<gene>
    <name evidence="2" type="ORF">ATO11_18750</name>
</gene>
<keyword evidence="3" id="KW-1185">Reference proteome</keyword>
<dbReference type="Pfam" id="PF12697">
    <property type="entry name" value="Abhydrolase_6"/>
    <property type="match status" value="1"/>
</dbReference>
<dbReference type="InterPro" id="IPR026968">
    <property type="entry name" value="PcaD/CatD"/>
</dbReference>
<dbReference type="PATRIC" id="fig|1317121.7.peg.850"/>
<dbReference type="GO" id="GO:0042952">
    <property type="term" value="P:beta-ketoadipate pathway"/>
    <property type="evidence" value="ECO:0007669"/>
    <property type="project" value="InterPro"/>
</dbReference>
<dbReference type="AlphaFoldDB" id="A0A0L1JK88"/>
<comment type="caution">
    <text evidence="2">The sequence shown here is derived from an EMBL/GenBank/DDBJ whole genome shotgun (WGS) entry which is preliminary data.</text>
</comment>
<reference evidence="2 3" key="1">
    <citation type="journal article" date="2015" name="Int. J. Syst. Evol. Microbiol.">
        <title>Aestuariivita atlantica sp. nov., isolated from deep sea sediment of the Atlantic Ocean.</title>
        <authorList>
            <person name="Li G."/>
            <person name="Lai Q."/>
            <person name="Du Y."/>
            <person name="Liu X."/>
            <person name="Sun F."/>
            <person name="Shao Z."/>
        </authorList>
    </citation>
    <scope>NUCLEOTIDE SEQUENCE [LARGE SCALE GENOMIC DNA]</scope>
    <source>
        <strain evidence="2 3">22II-S11-z3</strain>
    </source>
</reference>
<dbReference type="Proteomes" id="UP000036938">
    <property type="component" value="Unassembled WGS sequence"/>
</dbReference>
<proteinExistence type="predicted"/>
<dbReference type="EMBL" id="AQQZ01000013">
    <property type="protein sequence ID" value="KNG92161.1"/>
    <property type="molecule type" value="Genomic_DNA"/>
</dbReference>
<organism evidence="2 3">
    <name type="scientific">Pseudaestuariivita atlantica</name>
    <dbReference type="NCBI Taxonomy" id="1317121"/>
    <lineage>
        <taxon>Bacteria</taxon>
        <taxon>Pseudomonadati</taxon>
        <taxon>Pseudomonadota</taxon>
        <taxon>Alphaproteobacteria</taxon>
        <taxon>Rhodobacterales</taxon>
        <taxon>Paracoccaceae</taxon>
        <taxon>Pseudaestuariivita</taxon>
    </lineage>
</organism>
<dbReference type="OrthoDB" id="9793083at2"/>
<accession>A0A0L1JK88</accession>
<evidence type="ECO:0000313" key="2">
    <source>
        <dbReference type="EMBL" id="KNG92161.1"/>
    </source>
</evidence>
<dbReference type="SUPFAM" id="SSF53474">
    <property type="entry name" value="alpha/beta-Hydrolases"/>
    <property type="match status" value="1"/>
</dbReference>
<dbReference type="RefSeq" id="WP_050532455.1">
    <property type="nucleotide sequence ID" value="NZ_AQQZ01000013.1"/>
</dbReference>
<evidence type="ECO:0000313" key="3">
    <source>
        <dbReference type="Proteomes" id="UP000036938"/>
    </source>
</evidence>
<dbReference type="InterPro" id="IPR029058">
    <property type="entry name" value="AB_hydrolase_fold"/>
</dbReference>